<keyword evidence="1" id="KW-0812">Transmembrane</keyword>
<feature type="transmembrane region" description="Helical" evidence="1">
    <location>
        <begin position="6"/>
        <end position="30"/>
    </location>
</feature>
<name>B8HSP3_CYAP4</name>
<reference evidence="2" key="1">
    <citation type="submission" date="2009-01" db="EMBL/GenBank/DDBJ databases">
        <title>Complete sequence of chromosome Cyanothece sp. PCC 7425.</title>
        <authorList>
            <consortium name="US DOE Joint Genome Institute"/>
            <person name="Lucas S."/>
            <person name="Copeland A."/>
            <person name="Lapidus A."/>
            <person name="Glavina del Rio T."/>
            <person name="Dalin E."/>
            <person name="Tice H."/>
            <person name="Bruce D."/>
            <person name="Goodwin L."/>
            <person name="Pitluck S."/>
            <person name="Sims D."/>
            <person name="Meineke L."/>
            <person name="Brettin T."/>
            <person name="Detter J.C."/>
            <person name="Han C."/>
            <person name="Larimer F."/>
            <person name="Land M."/>
            <person name="Hauser L."/>
            <person name="Kyrpides N."/>
            <person name="Ovchinnikova G."/>
            <person name="Liberton M."/>
            <person name="Stoeckel J."/>
            <person name="Banerjee A."/>
            <person name="Singh A."/>
            <person name="Page L."/>
            <person name="Sato H."/>
            <person name="Zhao L."/>
            <person name="Sherman L."/>
            <person name="Pakrasi H."/>
            <person name="Richardson P."/>
        </authorList>
    </citation>
    <scope>NUCLEOTIDE SEQUENCE</scope>
    <source>
        <strain evidence="2">PCC 7425</strain>
    </source>
</reference>
<proteinExistence type="predicted"/>
<organism evidence="2">
    <name type="scientific">Cyanothece sp. (strain PCC 7425 / ATCC 29141)</name>
    <dbReference type="NCBI Taxonomy" id="395961"/>
    <lineage>
        <taxon>Bacteria</taxon>
        <taxon>Bacillati</taxon>
        <taxon>Cyanobacteriota</taxon>
        <taxon>Cyanophyceae</taxon>
        <taxon>Gomontiellales</taxon>
        <taxon>Cyanothecaceae</taxon>
        <taxon>Cyanothece</taxon>
    </lineage>
</organism>
<gene>
    <name evidence="2" type="ordered locus">Cyan7425_3707</name>
</gene>
<dbReference type="EMBL" id="CP001344">
    <property type="protein sequence ID" value="ACL46026.1"/>
    <property type="molecule type" value="Genomic_DNA"/>
</dbReference>
<dbReference type="OrthoDB" id="34574at2"/>
<protein>
    <recommendedName>
        <fullName evidence="3">SdpI/YhfL protein family</fullName>
    </recommendedName>
</protein>
<evidence type="ECO:0000313" key="2">
    <source>
        <dbReference type="EMBL" id="ACL46026.1"/>
    </source>
</evidence>
<dbReference type="AlphaFoldDB" id="B8HSP3"/>
<feature type="transmembrane region" description="Helical" evidence="1">
    <location>
        <begin position="77"/>
        <end position="98"/>
    </location>
</feature>
<sequence>MLNQPFFIPASLFMLFALPLILGLIPPNQFYGVRTKKTLASSQIWYKANRYGGWVLLISSLIYPAVAYLFPTTAEDLGRWLVHLSAFVVPLLLSLFFINRYIKTLTP</sequence>
<evidence type="ECO:0008006" key="3">
    <source>
        <dbReference type="Google" id="ProtNLM"/>
    </source>
</evidence>
<feature type="transmembrane region" description="Helical" evidence="1">
    <location>
        <begin position="51"/>
        <end position="71"/>
    </location>
</feature>
<keyword evidence="1" id="KW-0472">Membrane</keyword>
<dbReference type="InterPro" id="IPR025962">
    <property type="entry name" value="SdpI/YhfL"/>
</dbReference>
<dbReference type="HOGENOM" id="CLU_2191471_0_0_3"/>
<dbReference type="Pfam" id="PF13630">
    <property type="entry name" value="SdpI"/>
    <property type="match status" value="1"/>
</dbReference>
<accession>B8HSP3</accession>
<keyword evidence="1" id="KW-1133">Transmembrane helix</keyword>
<dbReference type="KEGG" id="cyn:Cyan7425_3707"/>
<dbReference type="eggNOG" id="ENOG5033BI2">
    <property type="taxonomic scope" value="Bacteria"/>
</dbReference>
<evidence type="ECO:0000256" key="1">
    <source>
        <dbReference type="SAM" id="Phobius"/>
    </source>
</evidence>